<evidence type="ECO:0000313" key="13">
    <source>
        <dbReference type="Proteomes" id="UP000249065"/>
    </source>
</evidence>
<evidence type="ECO:0000256" key="2">
    <source>
        <dbReference type="ARBA" id="ARBA00006555"/>
    </source>
</evidence>
<dbReference type="Proteomes" id="UP000249065">
    <property type="component" value="Unassembled WGS sequence"/>
</dbReference>
<dbReference type="Pfam" id="PF03544">
    <property type="entry name" value="TonB_C"/>
    <property type="match status" value="1"/>
</dbReference>
<evidence type="ECO:0000256" key="5">
    <source>
        <dbReference type="ARBA" id="ARBA00022519"/>
    </source>
</evidence>
<keyword evidence="8" id="KW-1133">Transmembrane helix</keyword>
<comment type="subcellular location">
    <subcellularLocation>
        <location evidence="1">Cell inner membrane</location>
        <topology evidence="1">Single-pass membrane protein</topology>
        <orientation evidence="1">Periplasmic side</orientation>
    </subcellularLocation>
</comment>
<feature type="region of interest" description="Disordered" evidence="10">
    <location>
        <begin position="1"/>
        <end position="30"/>
    </location>
</feature>
<feature type="compositionally biased region" description="Pro residues" evidence="10">
    <location>
        <begin position="88"/>
        <end position="117"/>
    </location>
</feature>
<keyword evidence="4" id="KW-1003">Cell membrane</keyword>
<dbReference type="InterPro" id="IPR037682">
    <property type="entry name" value="TonB_C"/>
</dbReference>
<dbReference type="AlphaFoldDB" id="A0A327M533"/>
<dbReference type="GO" id="GO:0031992">
    <property type="term" value="F:energy transducer activity"/>
    <property type="evidence" value="ECO:0007669"/>
    <property type="project" value="TreeGrafter"/>
</dbReference>
<accession>A0A327M533</accession>
<dbReference type="SUPFAM" id="SSF74653">
    <property type="entry name" value="TolA/TonB C-terminal domain"/>
    <property type="match status" value="1"/>
</dbReference>
<organism evidence="12 13">
    <name type="scientific">Roseicella frigidaeris</name>
    <dbReference type="NCBI Taxonomy" id="2230885"/>
    <lineage>
        <taxon>Bacteria</taxon>
        <taxon>Pseudomonadati</taxon>
        <taxon>Pseudomonadota</taxon>
        <taxon>Alphaproteobacteria</taxon>
        <taxon>Acetobacterales</taxon>
        <taxon>Roseomonadaceae</taxon>
        <taxon>Roseicella</taxon>
    </lineage>
</organism>
<keyword evidence="3" id="KW-0813">Transport</keyword>
<dbReference type="PRINTS" id="PR01217">
    <property type="entry name" value="PRICHEXTENSN"/>
</dbReference>
<evidence type="ECO:0000313" key="12">
    <source>
        <dbReference type="EMBL" id="RAI57343.1"/>
    </source>
</evidence>
<feature type="compositionally biased region" description="Pro residues" evidence="10">
    <location>
        <begin position="126"/>
        <end position="145"/>
    </location>
</feature>
<dbReference type="NCBIfam" id="TIGR01352">
    <property type="entry name" value="tonB_Cterm"/>
    <property type="match status" value="1"/>
</dbReference>
<name>A0A327M533_9PROT</name>
<keyword evidence="6" id="KW-0812">Transmembrane</keyword>
<comment type="similarity">
    <text evidence="2">Belongs to the TonB family.</text>
</comment>
<dbReference type="PROSITE" id="PS52015">
    <property type="entry name" value="TONB_CTD"/>
    <property type="match status" value="1"/>
</dbReference>
<keyword evidence="5" id="KW-0997">Cell inner membrane</keyword>
<feature type="domain" description="TonB C-terminal" evidence="11">
    <location>
        <begin position="183"/>
        <end position="274"/>
    </location>
</feature>
<evidence type="ECO:0000256" key="9">
    <source>
        <dbReference type="ARBA" id="ARBA00023136"/>
    </source>
</evidence>
<sequence>MAAIGMALGAARDDARDDGPAPQQARGSGRNLAWIGSIALHLAAGAALIFIKPPPPLPPEQVITLEMPLAEDASPEPEALPEPVAAPVEPPPAEPPPMEPPPEPVAEPPPEPPPEPVPEQVVADLPAPPPMPPPPVPPRRPPTPRPVAQTPAPAAPAVASAPPVEAPAPTPAARVSAAAPSASYISRLFAALERHKSYPQEARLRRIQGIALLRFSMRRDGSVTAFRLLRSAGDPSLDEAVLAMIQRASPLPAPPDDLPGDPVELSVPIRFSLR</sequence>
<dbReference type="OrthoDB" id="8481221at2"/>
<gene>
    <name evidence="12" type="ORF">DOO78_19260</name>
</gene>
<comment type="caution">
    <text evidence="12">The sequence shown here is derived from an EMBL/GenBank/DDBJ whole genome shotgun (WGS) entry which is preliminary data.</text>
</comment>
<dbReference type="GO" id="GO:0055085">
    <property type="term" value="P:transmembrane transport"/>
    <property type="evidence" value="ECO:0007669"/>
    <property type="project" value="InterPro"/>
</dbReference>
<protein>
    <submittedName>
        <fullName evidence="12">Energy transducer TonB</fullName>
    </submittedName>
</protein>
<keyword evidence="7" id="KW-0653">Protein transport</keyword>
<dbReference type="RefSeq" id="WP_111471497.1">
    <property type="nucleotide sequence ID" value="NZ_QLIX01000018.1"/>
</dbReference>
<proteinExistence type="inferred from homology"/>
<evidence type="ECO:0000256" key="7">
    <source>
        <dbReference type="ARBA" id="ARBA00022927"/>
    </source>
</evidence>
<dbReference type="GO" id="GO:0015031">
    <property type="term" value="P:protein transport"/>
    <property type="evidence" value="ECO:0007669"/>
    <property type="project" value="UniProtKB-KW"/>
</dbReference>
<evidence type="ECO:0000256" key="1">
    <source>
        <dbReference type="ARBA" id="ARBA00004383"/>
    </source>
</evidence>
<keyword evidence="13" id="KW-1185">Reference proteome</keyword>
<feature type="region of interest" description="Disordered" evidence="10">
    <location>
        <begin position="53"/>
        <end position="165"/>
    </location>
</feature>
<feature type="compositionally biased region" description="Low complexity" evidence="10">
    <location>
        <begin position="146"/>
        <end position="163"/>
    </location>
</feature>
<reference evidence="13" key="1">
    <citation type="submission" date="2018-06" db="EMBL/GenBank/DDBJ databases">
        <authorList>
            <person name="Khan S.A."/>
        </authorList>
    </citation>
    <scope>NUCLEOTIDE SEQUENCE [LARGE SCALE GENOMIC DNA]</scope>
    <source>
        <strain evidence="13">DB-1506</strain>
    </source>
</reference>
<keyword evidence="9" id="KW-0472">Membrane</keyword>
<dbReference type="InterPro" id="IPR006260">
    <property type="entry name" value="TonB/TolA_C"/>
</dbReference>
<dbReference type="PANTHER" id="PTHR33446:SF2">
    <property type="entry name" value="PROTEIN TONB"/>
    <property type="match status" value="1"/>
</dbReference>
<dbReference type="InterPro" id="IPR051045">
    <property type="entry name" value="TonB-dependent_transducer"/>
</dbReference>
<dbReference type="Gene3D" id="3.30.1150.10">
    <property type="match status" value="1"/>
</dbReference>
<evidence type="ECO:0000256" key="8">
    <source>
        <dbReference type="ARBA" id="ARBA00022989"/>
    </source>
</evidence>
<dbReference type="EMBL" id="QLIX01000018">
    <property type="protein sequence ID" value="RAI57343.1"/>
    <property type="molecule type" value="Genomic_DNA"/>
</dbReference>
<evidence type="ECO:0000256" key="10">
    <source>
        <dbReference type="SAM" id="MobiDB-lite"/>
    </source>
</evidence>
<evidence type="ECO:0000256" key="6">
    <source>
        <dbReference type="ARBA" id="ARBA00022692"/>
    </source>
</evidence>
<dbReference type="PANTHER" id="PTHR33446">
    <property type="entry name" value="PROTEIN TONB-RELATED"/>
    <property type="match status" value="1"/>
</dbReference>
<dbReference type="GO" id="GO:0098797">
    <property type="term" value="C:plasma membrane protein complex"/>
    <property type="evidence" value="ECO:0007669"/>
    <property type="project" value="TreeGrafter"/>
</dbReference>
<evidence type="ECO:0000256" key="3">
    <source>
        <dbReference type="ARBA" id="ARBA00022448"/>
    </source>
</evidence>
<evidence type="ECO:0000256" key="4">
    <source>
        <dbReference type="ARBA" id="ARBA00022475"/>
    </source>
</evidence>
<evidence type="ECO:0000259" key="11">
    <source>
        <dbReference type="PROSITE" id="PS52015"/>
    </source>
</evidence>